<feature type="region of interest" description="Disordered" evidence="1">
    <location>
        <begin position="1"/>
        <end position="26"/>
    </location>
</feature>
<gene>
    <name evidence="2" type="ORF">B296_00021220</name>
</gene>
<evidence type="ECO:0000313" key="3">
    <source>
        <dbReference type="Proteomes" id="UP000287651"/>
    </source>
</evidence>
<evidence type="ECO:0000313" key="2">
    <source>
        <dbReference type="EMBL" id="RRT66530.1"/>
    </source>
</evidence>
<accession>A0A426ZRF9</accession>
<name>A0A426ZRF9_ENSVE</name>
<dbReference type="AlphaFoldDB" id="A0A426ZRF9"/>
<proteinExistence type="predicted"/>
<dbReference type="Proteomes" id="UP000287651">
    <property type="component" value="Unassembled WGS sequence"/>
</dbReference>
<dbReference type="EMBL" id="AMZH03005387">
    <property type="protein sequence ID" value="RRT66530.1"/>
    <property type="molecule type" value="Genomic_DNA"/>
</dbReference>
<reference evidence="2 3" key="1">
    <citation type="journal article" date="2014" name="Agronomy (Basel)">
        <title>A Draft Genome Sequence for Ensete ventricosum, the Drought-Tolerant Tree Against Hunger.</title>
        <authorList>
            <person name="Harrison J."/>
            <person name="Moore K.A."/>
            <person name="Paszkiewicz K."/>
            <person name="Jones T."/>
            <person name="Grant M."/>
            <person name="Ambacheew D."/>
            <person name="Muzemil S."/>
            <person name="Studholme D.J."/>
        </authorList>
    </citation>
    <scope>NUCLEOTIDE SEQUENCE [LARGE SCALE GENOMIC DNA]</scope>
</reference>
<protein>
    <submittedName>
        <fullName evidence="2">Uncharacterized protein</fullName>
    </submittedName>
</protein>
<feature type="compositionally biased region" description="Low complexity" evidence="1">
    <location>
        <begin position="1"/>
        <end position="21"/>
    </location>
</feature>
<organism evidence="2 3">
    <name type="scientific">Ensete ventricosum</name>
    <name type="common">Abyssinian banana</name>
    <name type="synonym">Musa ensete</name>
    <dbReference type="NCBI Taxonomy" id="4639"/>
    <lineage>
        <taxon>Eukaryota</taxon>
        <taxon>Viridiplantae</taxon>
        <taxon>Streptophyta</taxon>
        <taxon>Embryophyta</taxon>
        <taxon>Tracheophyta</taxon>
        <taxon>Spermatophyta</taxon>
        <taxon>Magnoliopsida</taxon>
        <taxon>Liliopsida</taxon>
        <taxon>Zingiberales</taxon>
        <taxon>Musaceae</taxon>
        <taxon>Ensete</taxon>
    </lineage>
</organism>
<sequence length="113" mass="11368">MASCVSLSLPRSHHASPSSSPFSPPLVGHRRCPYASGSPCPRVVTASLGWTPCPQVEPQQVTPLWVLPLPAGGLPTGAVPVGAASAGIVPTGAASAGVAPIGVVPASDRPYRW</sequence>
<evidence type="ECO:0000256" key="1">
    <source>
        <dbReference type="SAM" id="MobiDB-lite"/>
    </source>
</evidence>
<comment type="caution">
    <text evidence="2">The sequence shown here is derived from an EMBL/GenBank/DDBJ whole genome shotgun (WGS) entry which is preliminary data.</text>
</comment>